<name>A0A372ZQ55_9ACTN</name>
<dbReference type="Proteomes" id="UP000263377">
    <property type="component" value="Unassembled WGS sequence"/>
</dbReference>
<comment type="caution">
    <text evidence="2">The sequence shown here is derived from an EMBL/GenBank/DDBJ whole genome shotgun (WGS) entry which is preliminary data.</text>
</comment>
<dbReference type="AlphaFoldDB" id="A0A372ZQ55"/>
<organism evidence="2 3">
    <name type="scientific">Kitasatospora xanthocidica</name>
    <dbReference type="NCBI Taxonomy" id="83382"/>
    <lineage>
        <taxon>Bacteria</taxon>
        <taxon>Bacillati</taxon>
        <taxon>Actinomycetota</taxon>
        <taxon>Actinomycetes</taxon>
        <taxon>Kitasatosporales</taxon>
        <taxon>Streptomycetaceae</taxon>
        <taxon>Kitasatospora</taxon>
    </lineage>
</organism>
<feature type="region of interest" description="Disordered" evidence="1">
    <location>
        <begin position="54"/>
        <end position="73"/>
    </location>
</feature>
<evidence type="ECO:0000313" key="3">
    <source>
        <dbReference type="Proteomes" id="UP000263377"/>
    </source>
</evidence>
<reference evidence="2 3" key="1">
    <citation type="submission" date="2018-08" db="EMBL/GenBank/DDBJ databases">
        <title>Diversity &amp; Physiological Properties of Lignin-Decomposing Actinobacteria from Soil.</title>
        <authorList>
            <person name="Roh S.G."/>
            <person name="Kim S.B."/>
        </authorList>
    </citation>
    <scope>NUCLEOTIDE SEQUENCE [LARGE SCALE GENOMIC DNA]</scope>
    <source>
        <strain evidence="2 3">MMS17-GH009</strain>
    </source>
</reference>
<accession>A0A372ZQ55</accession>
<evidence type="ECO:0000256" key="1">
    <source>
        <dbReference type="SAM" id="MobiDB-lite"/>
    </source>
</evidence>
<keyword evidence="3" id="KW-1185">Reference proteome</keyword>
<proteinExistence type="predicted"/>
<dbReference type="EMBL" id="QVIG01000001">
    <property type="protein sequence ID" value="RGD57367.1"/>
    <property type="molecule type" value="Genomic_DNA"/>
</dbReference>
<evidence type="ECO:0000313" key="2">
    <source>
        <dbReference type="EMBL" id="RGD57367.1"/>
    </source>
</evidence>
<protein>
    <submittedName>
        <fullName evidence="2">Uncharacterized protein</fullName>
    </submittedName>
</protein>
<gene>
    <name evidence="2" type="ORF">DR950_05780</name>
</gene>
<sequence length="73" mass="7396">MAATPAGSAELRPLPSPAVQYCAAVLGHVPGADAASQALGRACSSDYRAEQLAQAERDFAASGPADRPSLPME</sequence>